<evidence type="ECO:0000313" key="5">
    <source>
        <dbReference type="Proteomes" id="UP001182991"/>
    </source>
</evidence>
<protein>
    <submittedName>
        <fullName evidence="4">T9SS type A sorting domain-containing protein</fullName>
    </submittedName>
</protein>
<reference evidence="5" key="1">
    <citation type="submission" date="2023-07" db="EMBL/GenBank/DDBJ databases">
        <title>Isolating and identifying novel microbial strains from the Mariana Trench.</title>
        <authorList>
            <person name="Fu H."/>
        </authorList>
    </citation>
    <scope>NUCLEOTIDE SEQUENCE [LARGE SCALE GENOMIC DNA]</scope>
    <source>
        <strain evidence="5">T-y2</strain>
    </source>
</reference>
<organism evidence="4 5">
    <name type="scientific">Mesonia ostreae</name>
    <dbReference type="NCBI Taxonomy" id="861110"/>
    <lineage>
        <taxon>Bacteria</taxon>
        <taxon>Pseudomonadati</taxon>
        <taxon>Bacteroidota</taxon>
        <taxon>Flavobacteriia</taxon>
        <taxon>Flavobacteriales</taxon>
        <taxon>Flavobacteriaceae</taxon>
        <taxon>Mesonia</taxon>
    </lineage>
</organism>
<name>A0ABU2KLP8_9FLAO</name>
<proteinExistence type="predicted"/>
<dbReference type="EMBL" id="JAVRBG010000015">
    <property type="protein sequence ID" value="MDT0295604.1"/>
    <property type="molecule type" value="Genomic_DNA"/>
</dbReference>
<sequence length="321" mass="36357">MKKITFLLFFGICSFLQAQDYTVTAFNEPYQDLANATSVNNGQIWDDDFFAIPIGFNFELYGQNFSNIYISDIGNGAGLSFHTNPQANFSFLSPIMQDVLDKGFNQSVSPISYVMEGNVGDRIFKLEFKNVGFWGDDTFADYMDFQVWLYENDDSIEYRYGPNSINNPTESYEGETGPVVFFYPSFNIIDEGNLIEDGYYLMDDPVNPTILIVDNNTPEPANAIVGTILEGTVYRFDPDGLAVSNVYQMAVSFYPNPTQDLIHLQNPNQEDFKASLYDILGNEMNVQMQNEQMNLTSLASGTYFLNIKSKTRSKTIKVIKK</sequence>
<evidence type="ECO:0000256" key="2">
    <source>
        <dbReference type="SAM" id="SignalP"/>
    </source>
</evidence>
<evidence type="ECO:0000259" key="3">
    <source>
        <dbReference type="Pfam" id="PF18962"/>
    </source>
</evidence>
<feature type="signal peptide" evidence="2">
    <location>
        <begin position="1"/>
        <end position="18"/>
    </location>
</feature>
<feature type="domain" description="Secretion system C-terminal sorting" evidence="3">
    <location>
        <begin position="254"/>
        <end position="319"/>
    </location>
</feature>
<comment type="caution">
    <text evidence="4">The sequence shown here is derived from an EMBL/GenBank/DDBJ whole genome shotgun (WGS) entry which is preliminary data.</text>
</comment>
<accession>A0ABU2KLP8</accession>
<dbReference type="Proteomes" id="UP001182991">
    <property type="component" value="Unassembled WGS sequence"/>
</dbReference>
<dbReference type="Pfam" id="PF18962">
    <property type="entry name" value="Por_Secre_tail"/>
    <property type="match status" value="1"/>
</dbReference>
<keyword evidence="5" id="KW-1185">Reference proteome</keyword>
<evidence type="ECO:0000256" key="1">
    <source>
        <dbReference type="ARBA" id="ARBA00022729"/>
    </source>
</evidence>
<dbReference type="NCBIfam" id="TIGR04183">
    <property type="entry name" value="Por_Secre_tail"/>
    <property type="match status" value="1"/>
</dbReference>
<evidence type="ECO:0000313" key="4">
    <source>
        <dbReference type="EMBL" id="MDT0295604.1"/>
    </source>
</evidence>
<keyword evidence="1 2" id="KW-0732">Signal</keyword>
<dbReference type="RefSeq" id="WP_311402532.1">
    <property type="nucleotide sequence ID" value="NZ_JAVRBG010000015.1"/>
</dbReference>
<feature type="chain" id="PRO_5046314747" evidence="2">
    <location>
        <begin position="19"/>
        <end position="321"/>
    </location>
</feature>
<dbReference type="InterPro" id="IPR026444">
    <property type="entry name" value="Secre_tail"/>
</dbReference>
<gene>
    <name evidence="4" type="ORF">RLT85_13265</name>
</gene>